<keyword evidence="3" id="KW-1185">Reference proteome</keyword>
<dbReference type="EMBL" id="CP001100">
    <property type="protein sequence ID" value="ACF13148.1"/>
    <property type="molecule type" value="Genomic_DNA"/>
</dbReference>
<organism evidence="2 3">
    <name type="scientific">Chloroherpeton thalassium (strain ATCC 35110 / GB-78)</name>
    <dbReference type="NCBI Taxonomy" id="517418"/>
    <lineage>
        <taxon>Bacteria</taxon>
        <taxon>Pseudomonadati</taxon>
        <taxon>Chlorobiota</taxon>
        <taxon>Chlorobiia</taxon>
        <taxon>Chlorobiales</taxon>
        <taxon>Chloroherpetonaceae</taxon>
        <taxon>Chloroherpeton</taxon>
    </lineage>
</organism>
<dbReference type="OrthoDB" id="9808588at2"/>
<protein>
    <recommendedName>
        <fullName evidence="1">Chemoreceptor zinc-binding domain-containing protein</fullName>
    </recommendedName>
</protein>
<dbReference type="Gene3D" id="1.20.120.30">
    <property type="entry name" value="Aspartate receptor, ligand-binding domain"/>
    <property type="match status" value="1"/>
</dbReference>
<dbReference type="HOGENOM" id="CLU_2045114_0_0_10"/>
<name>B3QVU1_CHLT3</name>
<dbReference type="InterPro" id="IPR025991">
    <property type="entry name" value="Chemoreceptor_zinc-bind_dom"/>
</dbReference>
<dbReference type="Proteomes" id="UP000001208">
    <property type="component" value="Chromosome"/>
</dbReference>
<sequence>MDLVKAMNDHSQYLRKVVNTLNGKADFKGVAYEDCSFGQWLHNEAENVEDPTFKEKLPELKTLHKEFHELGRNALKHHEENSAYDAQQELTKLYQKSNQLLNILNKLM</sequence>
<reference evidence="2 3" key="1">
    <citation type="submission" date="2008-06" db="EMBL/GenBank/DDBJ databases">
        <title>Complete sequence of Chloroherpeton thalassium ATCC 35110.</title>
        <authorList>
            <consortium name="US DOE Joint Genome Institute"/>
            <person name="Lucas S."/>
            <person name="Copeland A."/>
            <person name="Lapidus A."/>
            <person name="Glavina del Rio T."/>
            <person name="Dalin E."/>
            <person name="Tice H."/>
            <person name="Bruce D."/>
            <person name="Goodwin L."/>
            <person name="Pitluck S."/>
            <person name="Schmutz J."/>
            <person name="Larimer F."/>
            <person name="Land M."/>
            <person name="Hauser L."/>
            <person name="Kyrpides N."/>
            <person name="Mikhailova N."/>
            <person name="Liu Z."/>
            <person name="Li T."/>
            <person name="Zhao F."/>
            <person name="Overmann J."/>
            <person name="Bryant D.A."/>
            <person name="Richardson P."/>
        </authorList>
    </citation>
    <scope>NUCLEOTIDE SEQUENCE [LARGE SCALE GENOMIC DNA]</scope>
    <source>
        <strain evidence="3">ATCC 35110 / GB-78</strain>
    </source>
</reference>
<proteinExistence type="predicted"/>
<gene>
    <name evidence="2" type="ordered locus">Ctha_0679</name>
</gene>
<evidence type="ECO:0000259" key="1">
    <source>
        <dbReference type="Pfam" id="PF13682"/>
    </source>
</evidence>
<dbReference type="STRING" id="517418.Ctha_0679"/>
<dbReference type="AlphaFoldDB" id="B3QVU1"/>
<evidence type="ECO:0000313" key="3">
    <source>
        <dbReference type="Proteomes" id="UP000001208"/>
    </source>
</evidence>
<dbReference type="eggNOG" id="ENOG502ZWSF">
    <property type="taxonomic scope" value="Bacteria"/>
</dbReference>
<feature type="domain" description="Chemoreceptor zinc-binding" evidence="1">
    <location>
        <begin position="10"/>
        <end position="75"/>
    </location>
</feature>
<dbReference type="RefSeq" id="WP_012499232.1">
    <property type="nucleotide sequence ID" value="NC_011026.1"/>
</dbReference>
<dbReference type="KEGG" id="cts:Ctha_0679"/>
<accession>B3QVU1</accession>
<evidence type="ECO:0000313" key="2">
    <source>
        <dbReference type="EMBL" id="ACF13148.1"/>
    </source>
</evidence>
<dbReference type="Pfam" id="PF13682">
    <property type="entry name" value="CZB"/>
    <property type="match status" value="1"/>
</dbReference>